<reference evidence="3" key="1">
    <citation type="submission" date="2019-02" db="EMBL/GenBank/DDBJ databases">
        <authorList>
            <person name="Gruber-Vodicka R. H."/>
            <person name="Seah K. B. B."/>
        </authorList>
    </citation>
    <scope>NUCLEOTIDE SEQUENCE</scope>
    <source>
        <strain evidence="3">BECK_BY1</strain>
    </source>
</reference>
<organism evidence="3">
    <name type="scientific">Candidatus Kentrum sp. TUN</name>
    <dbReference type="NCBI Taxonomy" id="2126343"/>
    <lineage>
        <taxon>Bacteria</taxon>
        <taxon>Pseudomonadati</taxon>
        <taxon>Pseudomonadota</taxon>
        <taxon>Gammaproteobacteria</taxon>
        <taxon>Candidatus Kentrum</taxon>
    </lineage>
</organism>
<dbReference type="PANTHER" id="PTHR30595:SF6">
    <property type="entry name" value="SCHLAFEN ALBA-2 DOMAIN-CONTAINING PROTEIN"/>
    <property type="match status" value="1"/>
</dbReference>
<feature type="modified residue" description="4-aspartylphosphate" evidence="1">
    <location>
        <position position="63"/>
    </location>
</feature>
<proteinExistence type="predicted"/>
<accession>A0A450ZMD7</accession>
<dbReference type="InterPro" id="IPR001789">
    <property type="entry name" value="Sig_transdc_resp-reg_receiver"/>
</dbReference>
<dbReference type="GO" id="GO:0000160">
    <property type="term" value="P:phosphorelay signal transduction system"/>
    <property type="evidence" value="ECO:0007669"/>
    <property type="project" value="InterPro"/>
</dbReference>
<gene>
    <name evidence="3" type="ORF">BECKTUN1418D_GA0071000_10247</name>
</gene>
<feature type="domain" description="Response regulatory" evidence="2">
    <location>
        <begin position="12"/>
        <end position="130"/>
    </location>
</feature>
<dbReference type="Gene3D" id="3.30.950.30">
    <property type="entry name" value="Schlafen, AAA domain"/>
    <property type="match status" value="1"/>
</dbReference>
<evidence type="ECO:0000259" key="2">
    <source>
        <dbReference type="PROSITE" id="PS50110"/>
    </source>
</evidence>
<dbReference type="EMBL" id="CAADFX010000024">
    <property type="protein sequence ID" value="VFK54878.1"/>
    <property type="molecule type" value="Genomic_DNA"/>
</dbReference>
<dbReference type="SMART" id="SM00448">
    <property type="entry name" value="REC"/>
    <property type="match status" value="1"/>
</dbReference>
<dbReference type="GO" id="GO:0003677">
    <property type="term" value="F:DNA binding"/>
    <property type="evidence" value="ECO:0007669"/>
    <property type="project" value="UniProtKB-KW"/>
</dbReference>
<sequence>MTKEIKNLADVRMLVVEDNPRYWRELQESLQEDYGYREIEIAENPREALEKLKTGWFDVIIADMRLGEDMKGGFLVLNEVKTRNITSIVIILTANENWLDCRDAFQGGARDYLSKSMRGDVFEILQESILAALEYAEKYGNRRDELWVEENHEKLVRDYHNRYIAVMNNTVIDSDLDRETLLKRIRERKLPMLVPIIQHMVVEDIQKLPIEDVIKRGEDKRVEFKQTLRCDIQDGNKKDEIEHATLKTIAAFLNSEGGILLIGVENNRQIFGLKMDYASLGKRQDWDGFALKLDELIVDRIGTEFARYIQCEPYPLEGKEIAVVRVQKAFSLAFVLEKNKKDKDFYVRMNASTRALNVEEMYRYLTN</sequence>
<dbReference type="PANTHER" id="PTHR30595">
    <property type="entry name" value="GLPR-RELATED TRANSCRIPTIONAL REPRESSOR"/>
    <property type="match status" value="1"/>
</dbReference>
<name>A0A450ZMD7_9GAMM</name>
<dbReference type="SUPFAM" id="SSF52172">
    <property type="entry name" value="CheY-like"/>
    <property type="match status" value="1"/>
</dbReference>
<dbReference type="CDD" id="cd00156">
    <property type="entry name" value="REC"/>
    <property type="match status" value="1"/>
</dbReference>
<dbReference type="InterPro" id="IPR038461">
    <property type="entry name" value="Schlafen_AlbA_2_dom_sf"/>
</dbReference>
<dbReference type="AlphaFoldDB" id="A0A450ZMD7"/>
<dbReference type="InterPro" id="IPR011006">
    <property type="entry name" value="CheY-like_superfamily"/>
</dbReference>
<keyword evidence="1" id="KW-0597">Phosphoprotein</keyword>
<dbReference type="PROSITE" id="PS50110">
    <property type="entry name" value="RESPONSE_REGULATORY"/>
    <property type="match status" value="1"/>
</dbReference>
<evidence type="ECO:0000256" key="1">
    <source>
        <dbReference type="PROSITE-ProRule" id="PRU00169"/>
    </source>
</evidence>
<dbReference type="InterPro" id="IPR007421">
    <property type="entry name" value="Schlafen_AlbA_2_dom"/>
</dbReference>
<evidence type="ECO:0000313" key="3">
    <source>
        <dbReference type="EMBL" id="VFK54878.1"/>
    </source>
</evidence>
<dbReference type="Gene3D" id="3.40.50.2300">
    <property type="match status" value="1"/>
</dbReference>
<dbReference type="Pfam" id="PF00072">
    <property type="entry name" value="Response_reg"/>
    <property type="match status" value="1"/>
</dbReference>
<keyword evidence="3" id="KW-0238">DNA-binding</keyword>
<protein>
    <submittedName>
        <fullName evidence="3">DNA-binding domain-containing protein</fullName>
    </submittedName>
</protein>
<dbReference type="Pfam" id="PF04326">
    <property type="entry name" value="SLFN_AlbA_2"/>
    <property type="match status" value="1"/>
</dbReference>